<dbReference type="PANTHER" id="PTHR33317">
    <property type="entry name" value="POLYNUCLEOTIDYL TRANSFERASE, RIBONUCLEASE H-LIKE SUPERFAMILY PROTEIN"/>
    <property type="match status" value="1"/>
</dbReference>
<dbReference type="GO" id="GO:0004518">
    <property type="term" value="F:nuclease activity"/>
    <property type="evidence" value="ECO:0007669"/>
    <property type="project" value="UniProtKB-KW"/>
</dbReference>
<evidence type="ECO:0000256" key="1">
    <source>
        <dbReference type="ARBA" id="ARBA00022490"/>
    </source>
</evidence>
<evidence type="ECO:0000259" key="7">
    <source>
        <dbReference type="SMART" id="SM00732"/>
    </source>
</evidence>
<proteinExistence type="inferred from homology"/>
<gene>
    <name evidence="8" type="ORF">Krac_12276</name>
</gene>
<accession>D6TGD7</accession>
<dbReference type="Proteomes" id="UP000004508">
    <property type="component" value="Unassembled WGS sequence"/>
</dbReference>
<evidence type="ECO:0000256" key="3">
    <source>
        <dbReference type="ARBA" id="ARBA00022722"/>
    </source>
</evidence>
<evidence type="ECO:0000313" key="8">
    <source>
        <dbReference type="EMBL" id="EFH90649.1"/>
    </source>
</evidence>
<dbReference type="NCBIfam" id="TIGR00250">
    <property type="entry name" value="RNAse_H_YqgF"/>
    <property type="match status" value="1"/>
</dbReference>
<dbReference type="SUPFAM" id="SSF53098">
    <property type="entry name" value="Ribonuclease H-like"/>
    <property type="match status" value="1"/>
</dbReference>
<dbReference type="GO" id="GO:0016788">
    <property type="term" value="F:hydrolase activity, acting on ester bonds"/>
    <property type="evidence" value="ECO:0007669"/>
    <property type="project" value="UniProtKB-UniRule"/>
</dbReference>
<feature type="compositionally biased region" description="Basic residues" evidence="6">
    <location>
        <begin position="115"/>
        <end position="133"/>
    </location>
</feature>
<dbReference type="InterPro" id="IPR006641">
    <property type="entry name" value="YqgF/RNaseH-like_dom"/>
</dbReference>
<reference evidence="8 9" key="1">
    <citation type="journal article" date="2011" name="Stand. Genomic Sci.">
        <title>Non-contiguous finished genome sequence and contextual data of the filamentous soil bacterium Ktedonobacter racemifer type strain (SOSP1-21).</title>
        <authorList>
            <person name="Chang Y.J."/>
            <person name="Land M."/>
            <person name="Hauser L."/>
            <person name="Chertkov O."/>
            <person name="Del Rio T.G."/>
            <person name="Nolan M."/>
            <person name="Copeland A."/>
            <person name="Tice H."/>
            <person name="Cheng J.F."/>
            <person name="Lucas S."/>
            <person name="Han C."/>
            <person name="Goodwin L."/>
            <person name="Pitluck S."/>
            <person name="Ivanova N."/>
            <person name="Ovchinikova G."/>
            <person name="Pati A."/>
            <person name="Chen A."/>
            <person name="Palaniappan K."/>
            <person name="Mavromatis K."/>
            <person name="Liolios K."/>
            <person name="Brettin T."/>
            <person name="Fiebig A."/>
            <person name="Rohde M."/>
            <person name="Abt B."/>
            <person name="Goker M."/>
            <person name="Detter J.C."/>
            <person name="Woyke T."/>
            <person name="Bristow J."/>
            <person name="Eisen J.A."/>
            <person name="Markowitz V."/>
            <person name="Hugenholtz P."/>
            <person name="Kyrpides N.C."/>
            <person name="Klenk H.P."/>
            <person name="Lapidus A."/>
        </authorList>
    </citation>
    <scope>NUCLEOTIDE SEQUENCE [LARGE SCALE GENOMIC DNA]</scope>
    <source>
        <strain evidence="9">DSM 44963</strain>
    </source>
</reference>
<dbReference type="STRING" id="485913.Krac_12276"/>
<organism evidence="8 9">
    <name type="scientific">Ktedonobacter racemifer DSM 44963</name>
    <dbReference type="NCBI Taxonomy" id="485913"/>
    <lineage>
        <taxon>Bacteria</taxon>
        <taxon>Bacillati</taxon>
        <taxon>Chloroflexota</taxon>
        <taxon>Ktedonobacteria</taxon>
        <taxon>Ktedonobacterales</taxon>
        <taxon>Ktedonobacteraceae</taxon>
        <taxon>Ktedonobacter</taxon>
    </lineage>
</organism>
<evidence type="ECO:0000256" key="5">
    <source>
        <dbReference type="HAMAP-Rule" id="MF_00651"/>
    </source>
</evidence>
<dbReference type="GO" id="GO:0005829">
    <property type="term" value="C:cytosol"/>
    <property type="evidence" value="ECO:0007669"/>
    <property type="project" value="TreeGrafter"/>
</dbReference>
<comment type="subcellular location">
    <subcellularLocation>
        <location evidence="5">Cytoplasm</location>
    </subcellularLocation>
</comment>
<evidence type="ECO:0000256" key="2">
    <source>
        <dbReference type="ARBA" id="ARBA00022517"/>
    </source>
</evidence>
<dbReference type="PANTHER" id="PTHR33317:SF4">
    <property type="entry name" value="POLYNUCLEOTIDYL TRANSFERASE, RIBONUCLEASE H-LIKE SUPERFAMILY PROTEIN"/>
    <property type="match status" value="1"/>
</dbReference>
<keyword evidence="3 5" id="KW-0540">Nuclease</keyword>
<feature type="region of interest" description="Disordered" evidence="6">
    <location>
        <begin position="108"/>
        <end position="133"/>
    </location>
</feature>
<keyword evidence="4 5" id="KW-0378">Hydrolase</keyword>
<dbReference type="SMART" id="SM00732">
    <property type="entry name" value="YqgFc"/>
    <property type="match status" value="1"/>
</dbReference>
<dbReference type="CDD" id="cd16964">
    <property type="entry name" value="YqgF"/>
    <property type="match status" value="1"/>
</dbReference>
<feature type="domain" description="YqgF/RNase H-like" evidence="7">
    <location>
        <begin position="4"/>
        <end position="105"/>
    </location>
</feature>
<evidence type="ECO:0000313" key="9">
    <source>
        <dbReference type="Proteomes" id="UP000004508"/>
    </source>
</evidence>
<protein>
    <recommendedName>
        <fullName evidence="5">Putative pre-16S rRNA nuclease</fullName>
        <ecNumber evidence="5">3.1.-.-</ecNumber>
    </recommendedName>
</protein>
<dbReference type="InterPro" id="IPR037027">
    <property type="entry name" value="YqgF/RNaseH-like_dom_sf"/>
</dbReference>
<dbReference type="EC" id="3.1.-.-" evidence="5"/>
<dbReference type="InterPro" id="IPR012337">
    <property type="entry name" value="RNaseH-like_sf"/>
</dbReference>
<dbReference type="eggNOG" id="COG0816">
    <property type="taxonomic scope" value="Bacteria"/>
</dbReference>
<keyword evidence="1 5" id="KW-0963">Cytoplasm</keyword>
<keyword evidence="9" id="KW-1185">Reference proteome</keyword>
<comment type="function">
    <text evidence="5">Could be a nuclease involved in processing of the 5'-end of pre-16S rRNA.</text>
</comment>
<keyword evidence="2 5" id="KW-0690">Ribosome biogenesis</keyword>
<dbReference type="AlphaFoldDB" id="D6TGD7"/>
<dbReference type="FunCoup" id="D6TGD7">
    <property type="interactions" value="355"/>
</dbReference>
<evidence type="ECO:0000256" key="6">
    <source>
        <dbReference type="SAM" id="MobiDB-lite"/>
    </source>
</evidence>
<dbReference type="Gene3D" id="3.30.420.140">
    <property type="entry name" value="YqgF/RNase H-like domain"/>
    <property type="match status" value="1"/>
</dbReference>
<dbReference type="EMBL" id="ADVG01000001">
    <property type="protein sequence ID" value="EFH90649.1"/>
    <property type="molecule type" value="Genomic_DNA"/>
</dbReference>
<dbReference type="InterPro" id="IPR005227">
    <property type="entry name" value="YqgF"/>
</dbReference>
<dbReference type="InParanoid" id="D6TGD7"/>
<comment type="similarity">
    <text evidence="5">Belongs to the YqgF HJR family.</text>
</comment>
<comment type="caution">
    <text evidence="8">The sequence shown here is derived from an EMBL/GenBank/DDBJ whole genome shotgun (WGS) entry which is preliminary data.</text>
</comment>
<name>D6TGD7_KTERA</name>
<dbReference type="Pfam" id="PF03652">
    <property type="entry name" value="RuvX"/>
    <property type="match status" value="1"/>
</dbReference>
<dbReference type="GO" id="GO:0000967">
    <property type="term" value="P:rRNA 5'-end processing"/>
    <property type="evidence" value="ECO:0007669"/>
    <property type="project" value="UniProtKB-UniRule"/>
</dbReference>
<evidence type="ECO:0000256" key="4">
    <source>
        <dbReference type="ARBA" id="ARBA00022801"/>
    </source>
</evidence>
<dbReference type="HAMAP" id="MF_00651">
    <property type="entry name" value="Nuclease_YqgF"/>
    <property type="match status" value="1"/>
</dbReference>
<sequence>MFMGRLLALDVGEARIGVAACDATGFLASPYTTIYVTRDEAQTWDAIERLIAETDAEGLVIGLPVSLDGQIHAQGERIMAFVERLKAHIAVPVTFWDERLSTVEAERLRTQQGGRKSKHTGGRQHSQGKRRRPGHEIDALAAAVFLQEYLDVQKSSTKEEYE</sequence>